<dbReference type="Gene3D" id="3.40.50.11790">
    <property type="match status" value="1"/>
</dbReference>
<accession>A0ABT3E439</accession>
<dbReference type="Gene3D" id="3.30.1490.360">
    <property type="match status" value="1"/>
</dbReference>
<feature type="domain" description="Tail sheath protein C-terminal" evidence="3">
    <location>
        <begin position="348"/>
        <end position="448"/>
    </location>
</feature>
<proteinExistence type="inferred from homology"/>
<protein>
    <submittedName>
        <fullName evidence="4">Phage tail sheath family protein</fullName>
    </submittedName>
</protein>
<dbReference type="InterPro" id="IPR020287">
    <property type="entry name" value="Tail_sheath_C"/>
</dbReference>
<dbReference type="Proteomes" id="UP001526225">
    <property type="component" value="Unassembled WGS sequence"/>
</dbReference>
<comment type="caution">
    <text evidence="4">The sequence shown here is derived from an EMBL/GenBank/DDBJ whole genome shotgun (WGS) entry which is preliminary data.</text>
</comment>
<dbReference type="Gene3D" id="3.30.360.90">
    <property type="match status" value="1"/>
</dbReference>
<evidence type="ECO:0000256" key="1">
    <source>
        <dbReference type="ARBA" id="ARBA00008005"/>
    </source>
</evidence>
<dbReference type="Gene3D" id="3.30.1370.220">
    <property type="match status" value="1"/>
</dbReference>
<dbReference type="EMBL" id="JAOZFE010000003">
    <property type="protein sequence ID" value="MCW0953189.1"/>
    <property type="molecule type" value="Genomic_DNA"/>
</dbReference>
<evidence type="ECO:0000259" key="2">
    <source>
        <dbReference type="Pfam" id="PF04984"/>
    </source>
</evidence>
<evidence type="ECO:0000313" key="4">
    <source>
        <dbReference type="EMBL" id="MCW0953189.1"/>
    </source>
</evidence>
<dbReference type="Pfam" id="PF04984">
    <property type="entry name" value="Phage_sheath_1"/>
    <property type="match status" value="1"/>
</dbReference>
<gene>
    <name evidence="4" type="ORF">OIT44_03760</name>
</gene>
<comment type="similarity">
    <text evidence="1">Belongs to the myoviridae tail sheath protein family.</text>
</comment>
<dbReference type="Gene3D" id="2.60.40.4290">
    <property type="match status" value="1"/>
</dbReference>
<evidence type="ECO:0000259" key="3">
    <source>
        <dbReference type="Pfam" id="PF17482"/>
    </source>
</evidence>
<dbReference type="RefSeq" id="WP_213409611.1">
    <property type="nucleotide sequence ID" value="NZ_CP074441.1"/>
</dbReference>
<organism evidence="4 5">
    <name type="scientific">Weissella ceti</name>
    <dbReference type="NCBI Taxonomy" id="759620"/>
    <lineage>
        <taxon>Bacteria</taxon>
        <taxon>Bacillati</taxon>
        <taxon>Bacillota</taxon>
        <taxon>Bacilli</taxon>
        <taxon>Lactobacillales</taxon>
        <taxon>Lactobacillaceae</taxon>
        <taxon>Weissella</taxon>
    </lineage>
</organism>
<keyword evidence="5" id="KW-1185">Reference proteome</keyword>
<evidence type="ECO:0000313" key="5">
    <source>
        <dbReference type="Proteomes" id="UP001526225"/>
    </source>
</evidence>
<dbReference type="Pfam" id="PF17482">
    <property type="entry name" value="Phage_sheath_1C"/>
    <property type="match status" value="1"/>
</dbReference>
<dbReference type="InterPro" id="IPR035089">
    <property type="entry name" value="Phage_sheath_subtilisin"/>
</dbReference>
<reference evidence="4 5" key="1">
    <citation type="submission" date="2022-10" db="EMBL/GenBank/DDBJ databases">
        <title>Weissella fermenti sp. nov., isolated from fermented cabbage.</title>
        <authorList>
            <person name="Lee J.K."/>
            <person name="Baek J.H."/>
            <person name="Choi D.G."/>
            <person name="Kim J.M."/>
            <person name="Jeon C.O."/>
        </authorList>
    </citation>
    <scope>NUCLEOTIDE SEQUENCE [LARGE SCALE GENOMIC DNA]</scope>
    <source>
        <strain evidence="4 5">KACC 18534</strain>
    </source>
</reference>
<feature type="domain" description="Tail sheath protein subtilisin-like" evidence="2">
    <location>
        <begin position="199"/>
        <end position="341"/>
    </location>
</feature>
<sequence length="449" mass="48502">MSGGPFTSQNKILPGAYTNVFSKGSRALTAESDRGVVFTVVDGVNWGKPGVVEVTPASDFTAIFGQDINSEALIGVKQVLLNAKKAYVFNLNSGKKATGASAVLPWKFTALHPGTIGNDVRVVVEPDPADFGSISVKTYLQGMKTDEQKVTKAEDLKPNAYIVPSLSEEEIDLETLATPVQVQLAGGTTDPAFLNTDELVNAIETYEFNTLVAPAFAVKNALHQVLATTAIRMRDEQGRKIQAVIPASESYDPDHEGVIVVENGVQMADGTVYGPEVMIGLVAGLSAAAPENKSLTYMQINGAVDVVPRFSEPKQIELIQAGRMVFISAREQVKILSDINSLHTFTDEKNQAFSKNRVLRVLDSISNNTRETWEDSFIGKVTNDGAGRDLFKANRAEYLAQLETQNAIQDFTPDDISVVKGESSDSVVANIAVQPTDAMEKLYMTVHVN</sequence>
<name>A0ABT3E439_9LACO</name>